<dbReference type="EMBL" id="JAIWYP010000003">
    <property type="protein sequence ID" value="KAH3850799.1"/>
    <property type="molecule type" value="Genomic_DNA"/>
</dbReference>
<gene>
    <name evidence="1" type="ORF">DPMN_093272</name>
</gene>
<protein>
    <submittedName>
        <fullName evidence="1">Uncharacterized protein</fullName>
    </submittedName>
</protein>
<reference evidence="1" key="1">
    <citation type="journal article" date="2019" name="bioRxiv">
        <title>The Genome of the Zebra Mussel, Dreissena polymorpha: A Resource for Invasive Species Research.</title>
        <authorList>
            <person name="McCartney M.A."/>
            <person name="Auch B."/>
            <person name="Kono T."/>
            <person name="Mallez S."/>
            <person name="Zhang Y."/>
            <person name="Obille A."/>
            <person name="Becker A."/>
            <person name="Abrahante J.E."/>
            <person name="Garbe J."/>
            <person name="Badalamenti J.P."/>
            <person name="Herman A."/>
            <person name="Mangelson H."/>
            <person name="Liachko I."/>
            <person name="Sullivan S."/>
            <person name="Sone E.D."/>
            <person name="Koren S."/>
            <person name="Silverstein K.A.T."/>
            <person name="Beckman K.B."/>
            <person name="Gohl D.M."/>
        </authorList>
    </citation>
    <scope>NUCLEOTIDE SEQUENCE</scope>
    <source>
        <strain evidence="1">Duluth1</strain>
        <tissue evidence="1">Whole animal</tissue>
    </source>
</reference>
<dbReference type="AlphaFoldDB" id="A0A9D4R0V3"/>
<dbReference type="Proteomes" id="UP000828390">
    <property type="component" value="Unassembled WGS sequence"/>
</dbReference>
<organism evidence="1 2">
    <name type="scientific">Dreissena polymorpha</name>
    <name type="common">Zebra mussel</name>
    <name type="synonym">Mytilus polymorpha</name>
    <dbReference type="NCBI Taxonomy" id="45954"/>
    <lineage>
        <taxon>Eukaryota</taxon>
        <taxon>Metazoa</taxon>
        <taxon>Spiralia</taxon>
        <taxon>Lophotrochozoa</taxon>
        <taxon>Mollusca</taxon>
        <taxon>Bivalvia</taxon>
        <taxon>Autobranchia</taxon>
        <taxon>Heteroconchia</taxon>
        <taxon>Euheterodonta</taxon>
        <taxon>Imparidentia</taxon>
        <taxon>Neoheterodontei</taxon>
        <taxon>Myida</taxon>
        <taxon>Dreissenoidea</taxon>
        <taxon>Dreissenidae</taxon>
        <taxon>Dreissena</taxon>
    </lineage>
</organism>
<sequence>MDEDLHAGAVYTEYVTHPEQMSNITLPNTEHSGNVLNQSEPQGDVNSYQRYVCSDKDNLDGGCYKIETSGALDNDIYISDCKTGMLIKQTLNNVLKDPCSCAATANRSTYTTNTSAQIESLSI</sequence>
<accession>A0A9D4R0V3</accession>
<proteinExistence type="predicted"/>
<reference evidence="1" key="2">
    <citation type="submission" date="2020-11" db="EMBL/GenBank/DDBJ databases">
        <authorList>
            <person name="McCartney M.A."/>
            <person name="Auch B."/>
            <person name="Kono T."/>
            <person name="Mallez S."/>
            <person name="Becker A."/>
            <person name="Gohl D.M."/>
            <person name="Silverstein K.A.T."/>
            <person name="Koren S."/>
            <person name="Bechman K.B."/>
            <person name="Herman A."/>
            <person name="Abrahante J.E."/>
            <person name="Garbe J."/>
        </authorList>
    </citation>
    <scope>NUCLEOTIDE SEQUENCE</scope>
    <source>
        <strain evidence="1">Duluth1</strain>
        <tissue evidence="1">Whole animal</tissue>
    </source>
</reference>
<name>A0A9D4R0V3_DREPO</name>
<keyword evidence="2" id="KW-1185">Reference proteome</keyword>
<evidence type="ECO:0000313" key="1">
    <source>
        <dbReference type="EMBL" id="KAH3850799.1"/>
    </source>
</evidence>
<comment type="caution">
    <text evidence="1">The sequence shown here is derived from an EMBL/GenBank/DDBJ whole genome shotgun (WGS) entry which is preliminary data.</text>
</comment>
<evidence type="ECO:0000313" key="2">
    <source>
        <dbReference type="Proteomes" id="UP000828390"/>
    </source>
</evidence>